<evidence type="ECO:0000256" key="1">
    <source>
        <dbReference type="ARBA" id="ARBA00004196"/>
    </source>
</evidence>
<dbReference type="GO" id="GO:0030313">
    <property type="term" value="C:cell envelope"/>
    <property type="evidence" value="ECO:0007669"/>
    <property type="project" value="UniProtKB-SubCell"/>
</dbReference>
<evidence type="ECO:0000313" key="4">
    <source>
        <dbReference type="EMBL" id="QDS92886.1"/>
    </source>
</evidence>
<evidence type="ECO:0000256" key="2">
    <source>
        <dbReference type="ARBA" id="ARBA00023054"/>
    </source>
</evidence>
<dbReference type="InterPro" id="IPR014315">
    <property type="entry name" value="ABC_heterocyst_DevB"/>
</dbReference>
<accession>A0A517MDI0</accession>
<evidence type="ECO:0000256" key="3">
    <source>
        <dbReference type="SAM" id="Coils"/>
    </source>
</evidence>
<dbReference type="RefSeq" id="WP_218933075.1">
    <property type="nucleotide sequence ID" value="NZ_CP036262.1"/>
</dbReference>
<reference evidence="4 5" key="1">
    <citation type="submission" date="2019-02" db="EMBL/GenBank/DDBJ databases">
        <title>Deep-cultivation of Planctomycetes and their phenomic and genomic characterization uncovers novel biology.</title>
        <authorList>
            <person name="Wiegand S."/>
            <person name="Jogler M."/>
            <person name="Boedeker C."/>
            <person name="Pinto D."/>
            <person name="Vollmers J."/>
            <person name="Rivas-Marin E."/>
            <person name="Kohn T."/>
            <person name="Peeters S.H."/>
            <person name="Heuer A."/>
            <person name="Rast P."/>
            <person name="Oberbeckmann S."/>
            <person name="Bunk B."/>
            <person name="Jeske O."/>
            <person name="Meyerdierks A."/>
            <person name="Storesund J.E."/>
            <person name="Kallscheuer N."/>
            <person name="Luecker S."/>
            <person name="Lage O.M."/>
            <person name="Pohl T."/>
            <person name="Merkel B.J."/>
            <person name="Hornburger P."/>
            <person name="Mueller R.-W."/>
            <person name="Bruemmer F."/>
            <person name="Labrenz M."/>
            <person name="Spormann A.M."/>
            <person name="Op den Camp H."/>
            <person name="Overmann J."/>
            <person name="Amann R."/>
            <person name="Jetten M.S.M."/>
            <person name="Mascher T."/>
            <person name="Medema M.H."/>
            <person name="Devos D.P."/>
            <person name="Kaster A.-K."/>
            <person name="Ovreas L."/>
            <person name="Rohde M."/>
            <person name="Galperin M.Y."/>
            <person name="Jogler C."/>
        </authorList>
    </citation>
    <scope>NUCLEOTIDE SEQUENCE [LARGE SCALE GENOMIC DNA]</scope>
    <source>
        <strain evidence="4 5">FF011L</strain>
    </source>
</reference>
<dbReference type="EMBL" id="CP036262">
    <property type="protein sequence ID" value="QDS92886.1"/>
    <property type="molecule type" value="Genomic_DNA"/>
</dbReference>
<protein>
    <submittedName>
        <fullName evidence="4">Uncharacterized protein</fullName>
    </submittedName>
</protein>
<dbReference type="PANTHER" id="PTHR32347">
    <property type="entry name" value="EFFLUX SYSTEM COMPONENT YKNX-RELATED"/>
    <property type="match status" value="1"/>
</dbReference>
<feature type="coiled-coil region" evidence="3">
    <location>
        <begin position="111"/>
        <end position="261"/>
    </location>
</feature>
<organism evidence="4 5">
    <name type="scientific">Roseimaritima multifibrata</name>
    <dbReference type="NCBI Taxonomy" id="1930274"/>
    <lineage>
        <taxon>Bacteria</taxon>
        <taxon>Pseudomonadati</taxon>
        <taxon>Planctomycetota</taxon>
        <taxon>Planctomycetia</taxon>
        <taxon>Pirellulales</taxon>
        <taxon>Pirellulaceae</taxon>
        <taxon>Roseimaritima</taxon>
    </lineage>
</organism>
<proteinExistence type="predicted"/>
<dbReference type="AlphaFoldDB" id="A0A517MDI0"/>
<comment type="subcellular location">
    <subcellularLocation>
        <location evidence="1">Cell envelope</location>
    </subcellularLocation>
</comment>
<dbReference type="NCBIfam" id="TIGR02971">
    <property type="entry name" value="heterocyst_DevB"/>
    <property type="match status" value="1"/>
</dbReference>
<keyword evidence="5" id="KW-1185">Reference proteome</keyword>
<dbReference type="Gene3D" id="2.40.30.170">
    <property type="match status" value="1"/>
</dbReference>
<name>A0A517MDI0_9BACT</name>
<dbReference type="Proteomes" id="UP000320672">
    <property type="component" value="Chromosome"/>
</dbReference>
<evidence type="ECO:0000313" key="5">
    <source>
        <dbReference type="Proteomes" id="UP000320672"/>
    </source>
</evidence>
<dbReference type="InterPro" id="IPR050465">
    <property type="entry name" value="UPF0194_transport"/>
</dbReference>
<gene>
    <name evidence="4" type="ORF">FF011L_16400</name>
</gene>
<keyword evidence="2 3" id="KW-0175">Coiled coil</keyword>
<sequence>MDHCPLSIGSRCRTVYRSTHPVAIGVVLAIVSAGCQPKSSPTPARTEVVRLSSLSALGAAPGKAIVSQGQLLPESGLIAVAAGPGDRLAELSVREGQVVKAGESIGRLASQSAREGELAVAEAQLAEAEQQFAAGQAVAQAELSVAEIGFRQAQLKVSQAEEEYAREQAAGGQLQTLTQQIAFGEEKLSQLRRAANDPDAGNLVTANSIQQQELTVNQARANLLSAKAEAEDLIKAGRLAVEAAQQQLETAKLKIESAEVSSAFESLAEQIKLLKLQVEASRLLSPIDGTVVTVQMQAGEPTRGTPIVQIANLDKMICRVEVNVAQLSEIEVGSQAAITSPALATALRGKVQSVSRVIGSPRLPDPNPLAQTDFRTAEVVVVIDPEDVPHAADRIQLQVDVAIESSGQ</sequence>
<dbReference type="KEGG" id="rml:FF011L_16400"/>
<dbReference type="PANTHER" id="PTHR32347:SF27">
    <property type="entry name" value="RND EFFLUX PUMP MEMBRANE FUSION PROTEIN BARREL-SANDWICH DOMAIN-CONTAINING PROTEIN"/>
    <property type="match status" value="1"/>
</dbReference>